<reference evidence="2 3" key="1">
    <citation type="submission" date="2013-12" db="EMBL/GenBank/DDBJ databases">
        <title>Draft genome of the parsitic nematode Ancylostoma duodenale.</title>
        <authorList>
            <person name="Mitreva M."/>
        </authorList>
    </citation>
    <scope>NUCLEOTIDE SEQUENCE [LARGE SCALE GENOMIC DNA]</scope>
    <source>
        <strain evidence="2 3">Zhejiang</strain>
    </source>
</reference>
<organism evidence="2 3">
    <name type="scientific">Ancylostoma duodenale</name>
    <dbReference type="NCBI Taxonomy" id="51022"/>
    <lineage>
        <taxon>Eukaryota</taxon>
        <taxon>Metazoa</taxon>
        <taxon>Ecdysozoa</taxon>
        <taxon>Nematoda</taxon>
        <taxon>Chromadorea</taxon>
        <taxon>Rhabditida</taxon>
        <taxon>Rhabditina</taxon>
        <taxon>Rhabditomorpha</taxon>
        <taxon>Strongyloidea</taxon>
        <taxon>Ancylostomatidae</taxon>
        <taxon>Ancylostomatinae</taxon>
        <taxon>Ancylostoma</taxon>
    </lineage>
</organism>
<evidence type="ECO:0000256" key="1">
    <source>
        <dbReference type="SAM" id="MobiDB-lite"/>
    </source>
</evidence>
<proteinExistence type="predicted"/>
<sequence>MTMLIALAKMRRMRTDEALSHRFLSSDPQMVRRRESIKYAASRLRKTAFLTKQTQGRPESTELEQKFGGKVVQ</sequence>
<protein>
    <submittedName>
        <fullName evidence="2">Uncharacterized protein</fullName>
    </submittedName>
</protein>
<evidence type="ECO:0000313" key="3">
    <source>
        <dbReference type="Proteomes" id="UP000054047"/>
    </source>
</evidence>
<keyword evidence="3" id="KW-1185">Reference proteome</keyword>
<gene>
    <name evidence="2" type="ORF">ANCDUO_18694</name>
</gene>
<dbReference type="OrthoDB" id="10466015at2759"/>
<name>A0A0C2CN96_9BILA</name>
<dbReference type="Proteomes" id="UP000054047">
    <property type="component" value="Unassembled WGS sequence"/>
</dbReference>
<dbReference type="AlphaFoldDB" id="A0A0C2CN96"/>
<evidence type="ECO:0000313" key="2">
    <source>
        <dbReference type="EMBL" id="KIH51222.1"/>
    </source>
</evidence>
<accession>A0A0C2CN96</accession>
<feature type="region of interest" description="Disordered" evidence="1">
    <location>
        <begin position="51"/>
        <end position="73"/>
    </location>
</feature>
<dbReference type="EMBL" id="KN747239">
    <property type="protein sequence ID" value="KIH51222.1"/>
    <property type="molecule type" value="Genomic_DNA"/>
</dbReference>